<sequence length="102" mass="10778">MVGARFNATRAEVRYCAKIGGIKPPSVAAALVRHPQVQLAELSAANLACDATTSASVADIPSVPYIPCTNILLSFCATGVYGLMHLFRPQIFPCSTPISLPF</sequence>
<dbReference type="Proteomes" id="UP000499080">
    <property type="component" value="Unassembled WGS sequence"/>
</dbReference>
<reference evidence="1 2" key="1">
    <citation type="journal article" date="2019" name="Sci. Rep.">
        <title>Orb-weaving spider Araneus ventricosus genome elucidates the spidroin gene catalogue.</title>
        <authorList>
            <person name="Kono N."/>
            <person name="Nakamura H."/>
            <person name="Ohtoshi R."/>
            <person name="Moran D.A.P."/>
            <person name="Shinohara A."/>
            <person name="Yoshida Y."/>
            <person name="Fujiwara M."/>
            <person name="Mori M."/>
            <person name="Tomita M."/>
            <person name="Arakawa K."/>
        </authorList>
    </citation>
    <scope>NUCLEOTIDE SEQUENCE [LARGE SCALE GENOMIC DNA]</scope>
</reference>
<proteinExistence type="predicted"/>
<name>A0A4Y1ZNV0_ARAVE</name>
<dbReference type="AlphaFoldDB" id="A0A4Y1ZNV0"/>
<protein>
    <submittedName>
        <fullName evidence="1">Uncharacterized protein</fullName>
    </submittedName>
</protein>
<accession>A0A4Y1ZNV0</accession>
<evidence type="ECO:0000313" key="2">
    <source>
        <dbReference type="Proteomes" id="UP000499080"/>
    </source>
</evidence>
<keyword evidence="2" id="KW-1185">Reference proteome</keyword>
<evidence type="ECO:0000313" key="1">
    <source>
        <dbReference type="EMBL" id="GBL59712.1"/>
    </source>
</evidence>
<organism evidence="1 2">
    <name type="scientific">Araneus ventricosus</name>
    <name type="common">Orbweaver spider</name>
    <name type="synonym">Epeira ventricosa</name>
    <dbReference type="NCBI Taxonomy" id="182803"/>
    <lineage>
        <taxon>Eukaryota</taxon>
        <taxon>Metazoa</taxon>
        <taxon>Ecdysozoa</taxon>
        <taxon>Arthropoda</taxon>
        <taxon>Chelicerata</taxon>
        <taxon>Arachnida</taxon>
        <taxon>Araneae</taxon>
        <taxon>Araneomorphae</taxon>
        <taxon>Entelegynae</taxon>
        <taxon>Araneoidea</taxon>
        <taxon>Araneidae</taxon>
        <taxon>Araneus</taxon>
    </lineage>
</organism>
<comment type="caution">
    <text evidence="1">The sequence shown here is derived from an EMBL/GenBank/DDBJ whole genome shotgun (WGS) entry which is preliminary data.</text>
</comment>
<dbReference type="EMBL" id="BGPR01151529">
    <property type="protein sequence ID" value="GBL59712.1"/>
    <property type="molecule type" value="Genomic_DNA"/>
</dbReference>
<gene>
    <name evidence="1" type="ORF">AVEN_112353_1</name>
</gene>